<keyword evidence="6 7" id="KW-0560">Oxidoreductase</keyword>
<dbReference type="EMBL" id="DVGA01000049">
    <property type="protein sequence ID" value="HIQ78617.1"/>
    <property type="molecule type" value="Genomic_DNA"/>
</dbReference>
<feature type="domain" description="DUS-like FMN-binding" evidence="10">
    <location>
        <begin position="7"/>
        <end position="251"/>
    </location>
</feature>
<feature type="binding site" evidence="9">
    <location>
        <position position="66"/>
    </location>
    <ligand>
        <name>FMN</name>
        <dbReference type="ChEBI" id="CHEBI:58210"/>
    </ligand>
</feature>
<dbReference type="PANTHER" id="PTHR45846">
    <property type="entry name" value="TRNA-DIHYDROURIDINE(47) SYNTHASE [NAD(P)(+)]-LIKE"/>
    <property type="match status" value="1"/>
</dbReference>
<dbReference type="PROSITE" id="PS01136">
    <property type="entry name" value="UPF0034"/>
    <property type="match status" value="1"/>
</dbReference>
<gene>
    <name evidence="11" type="ORF">IAB77_05095</name>
</gene>
<keyword evidence="9" id="KW-0547">Nucleotide-binding</keyword>
<feature type="binding site" evidence="9">
    <location>
        <begin position="220"/>
        <end position="221"/>
    </location>
    <ligand>
        <name>FMN</name>
        <dbReference type="ChEBI" id="CHEBI:58210"/>
    </ligand>
</feature>
<feature type="binding site" evidence="9">
    <location>
        <position position="135"/>
    </location>
    <ligand>
        <name>FMN</name>
        <dbReference type="ChEBI" id="CHEBI:58210"/>
    </ligand>
</feature>
<dbReference type="SUPFAM" id="SSF51395">
    <property type="entry name" value="FMN-linked oxidoreductases"/>
    <property type="match status" value="1"/>
</dbReference>
<evidence type="ECO:0000313" key="11">
    <source>
        <dbReference type="EMBL" id="HIQ78617.1"/>
    </source>
</evidence>
<organism evidence="11 12">
    <name type="scientific">Candidatus Scatomorpha intestinavium</name>
    <dbReference type="NCBI Taxonomy" id="2840922"/>
    <lineage>
        <taxon>Bacteria</taxon>
        <taxon>Bacillati</taxon>
        <taxon>Bacillota</taxon>
        <taxon>Clostridia</taxon>
        <taxon>Eubacteriales</taxon>
        <taxon>Candidatus Scatomorpha</taxon>
    </lineage>
</organism>
<evidence type="ECO:0000256" key="2">
    <source>
        <dbReference type="ARBA" id="ARBA00022630"/>
    </source>
</evidence>
<dbReference type="AlphaFoldDB" id="A0A9D0ZEF7"/>
<feature type="binding site" evidence="9">
    <location>
        <position position="164"/>
    </location>
    <ligand>
        <name>FMN</name>
        <dbReference type="ChEBI" id="CHEBI:58210"/>
    </ligand>
</feature>
<comment type="function">
    <text evidence="7">Catalyzes the synthesis of 5,6-dihydrouridine (D), a modified base found in the D-loop of most tRNAs, via the reduction of the C5-C6 double bond in target uridines.</text>
</comment>
<dbReference type="PIRSF" id="PIRSF006621">
    <property type="entry name" value="Dus"/>
    <property type="match status" value="1"/>
</dbReference>
<dbReference type="Proteomes" id="UP000824262">
    <property type="component" value="Unassembled WGS sequence"/>
</dbReference>
<protein>
    <recommendedName>
        <fullName evidence="7">tRNA-dihydrouridine synthase</fullName>
        <ecNumber evidence="7">1.3.1.-</ecNumber>
    </recommendedName>
</protein>
<name>A0A9D0ZEF7_9FIRM</name>
<comment type="similarity">
    <text evidence="7">Belongs to the dus family.</text>
</comment>
<evidence type="ECO:0000256" key="7">
    <source>
        <dbReference type="PIRNR" id="PIRNR006621"/>
    </source>
</evidence>
<dbReference type="Pfam" id="PF01207">
    <property type="entry name" value="Dus"/>
    <property type="match status" value="1"/>
</dbReference>
<dbReference type="GO" id="GO:0050660">
    <property type="term" value="F:flavin adenine dinucleotide binding"/>
    <property type="evidence" value="ECO:0007669"/>
    <property type="project" value="InterPro"/>
</dbReference>
<evidence type="ECO:0000256" key="1">
    <source>
        <dbReference type="ARBA" id="ARBA00001917"/>
    </source>
</evidence>
<sequence length="329" mass="36591">MTPGFYCAPLEGVTGCSFRRAHARYFTPADKYFAPFFAPTQEHVFPPRVLRELSPGRNASTNTVPQLLCRSADDFVWAANALMDMGYGEVNLNLGCPSGTVTAKGKGAGFLSRTEELERFFEQVFSAARVKVSVKTRLGVLSPEEFPRLLEIYNRYPICELTVHARVRADMYRLPVREAWFDYALRHSRASVCCNGDLFSASAVRDFVQKRPECAAVMAGRGLAAGPDITNRLSGAGWRSEAARRAALREFHGEIYETCAADFGSARSAMLRMKELWSYLQFSFEDCGRELKRLMKAKGPAEFLSAADAVLSGCALATEPEYRPKEAQQ</sequence>
<dbReference type="InterPro" id="IPR013785">
    <property type="entry name" value="Aldolase_TIM"/>
</dbReference>
<reference evidence="11" key="1">
    <citation type="submission" date="2020-10" db="EMBL/GenBank/DDBJ databases">
        <authorList>
            <person name="Gilroy R."/>
        </authorList>
    </citation>
    <scope>NUCLEOTIDE SEQUENCE</scope>
    <source>
        <strain evidence="11">ChiBcolR7-354</strain>
    </source>
</reference>
<feature type="active site" description="Proton donor" evidence="8">
    <location>
        <position position="96"/>
    </location>
</feature>
<keyword evidence="3 7" id="KW-0288">FMN</keyword>
<evidence type="ECO:0000256" key="5">
    <source>
        <dbReference type="ARBA" id="ARBA00022857"/>
    </source>
</evidence>
<evidence type="ECO:0000256" key="3">
    <source>
        <dbReference type="ARBA" id="ARBA00022643"/>
    </source>
</evidence>
<dbReference type="GO" id="GO:0003723">
    <property type="term" value="F:RNA binding"/>
    <property type="evidence" value="ECO:0007669"/>
    <property type="project" value="TreeGrafter"/>
</dbReference>
<evidence type="ECO:0000256" key="4">
    <source>
        <dbReference type="ARBA" id="ARBA00022694"/>
    </source>
</evidence>
<reference evidence="11" key="2">
    <citation type="journal article" date="2021" name="PeerJ">
        <title>Extensive microbial diversity within the chicken gut microbiome revealed by metagenomics and culture.</title>
        <authorList>
            <person name="Gilroy R."/>
            <person name="Ravi A."/>
            <person name="Getino M."/>
            <person name="Pursley I."/>
            <person name="Horton D.L."/>
            <person name="Alikhan N.F."/>
            <person name="Baker D."/>
            <person name="Gharbi K."/>
            <person name="Hall N."/>
            <person name="Watson M."/>
            <person name="Adriaenssens E.M."/>
            <person name="Foster-Nyarko E."/>
            <person name="Jarju S."/>
            <person name="Secka A."/>
            <person name="Antonio M."/>
            <person name="Oren A."/>
            <person name="Chaudhuri R.R."/>
            <person name="La Ragione R."/>
            <person name="Hildebrand F."/>
            <person name="Pallen M.J."/>
        </authorList>
    </citation>
    <scope>NUCLEOTIDE SEQUENCE</scope>
    <source>
        <strain evidence="11">ChiBcolR7-354</strain>
    </source>
</reference>
<dbReference type="GO" id="GO:0017150">
    <property type="term" value="F:tRNA dihydrouridine synthase activity"/>
    <property type="evidence" value="ECO:0007669"/>
    <property type="project" value="InterPro"/>
</dbReference>
<keyword evidence="4 7" id="KW-0819">tRNA processing</keyword>
<accession>A0A9D0ZEF7</accession>
<dbReference type="PANTHER" id="PTHR45846:SF1">
    <property type="entry name" value="TRNA-DIHYDROURIDINE(47) SYNTHASE [NAD(P)(+)]-LIKE"/>
    <property type="match status" value="1"/>
</dbReference>
<dbReference type="InterPro" id="IPR035587">
    <property type="entry name" value="DUS-like_FMN-bd"/>
</dbReference>
<keyword evidence="5" id="KW-0521">NADP</keyword>
<evidence type="ECO:0000256" key="8">
    <source>
        <dbReference type="PIRSR" id="PIRSR006621-1"/>
    </source>
</evidence>
<comment type="cofactor">
    <cofactor evidence="1 7 9">
        <name>FMN</name>
        <dbReference type="ChEBI" id="CHEBI:58210"/>
    </cofactor>
</comment>
<proteinExistence type="inferred from homology"/>
<evidence type="ECO:0000256" key="6">
    <source>
        <dbReference type="ARBA" id="ARBA00023002"/>
    </source>
</evidence>
<comment type="caution">
    <text evidence="11">The sequence shown here is derived from an EMBL/GenBank/DDBJ whole genome shotgun (WGS) entry which is preliminary data.</text>
</comment>
<evidence type="ECO:0000256" key="9">
    <source>
        <dbReference type="PIRSR" id="PIRSR006621-2"/>
    </source>
</evidence>
<dbReference type="Gene3D" id="3.20.20.70">
    <property type="entry name" value="Aldolase class I"/>
    <property type="match status" value="1"/>
</dbReference>
<dbReference type="InterPro" id="IPR001269">
    <property type="entry name" value="DUS_fam"/>
</dbReference>
<evidence type="ECO:0000313" key="12">
    <source>
        <dbReference type="Proteomes" id="UP000824262"/>
    </source>
</evidence>
<dbReference type="CDD" id="cd02801">
    <property type="entry name" value="DUS_like_FMN"/>
    <property type="match status" value="1"/>
</dbReference>
<evidence type="ECO:0000259" key="10">
    <source>
        <dbReference type="Pfam" id="PF01207"/>
    </source>
</evidence>
<dbReference type="EC" id="1.3.1.-" evidence="7"/>
<dbReference type="InterPro" id="IPR018517">
    <property type="entry name" value="tRNA_hU_synthase_CS"/>
</dbReference>
<keyword evidence="2 7" id="KW-0285">Flavoprotein</keyword>